<dbReference type="AlphaFoldDB" id="A0A0B3Z5P7"/>
<dbReference type="EMBL" id="JWLW01000014">
    <property type="protein sequence ID" value="KHT53389.1"/>
    <property type="molecule type" value="Genomic_DNA"/>
</dbReference>
<dbReference type="Proteomes" id="UP000031197">
    <property type="component" value="Unassembled WGS sequence"/>
</dbReference>
<keyword evidence="1" id="KW-0812">Transmembrane</keyword>
<evidence type="ECO:0000313" key="2">
    <source>
        <dbReference type="EMBL" id="KHT53389.1"/>
    </source>
</evidence>
<evidence type="ECO:0000313" key="3">
    <source>
        <dbReference type="Proteomes" id="UP000031197"/>
    </source>
</evidence>
<feature type="transmembrane region" description="Helical" evidence="1">
    <location>
        <begin position="66"/>
        <end position="85"/>
    </location>
</feature>
<name>A0A0B3Z5P7_9ALTE</name>
<feature type="transmembrane region" description="Helical" evidence="1">
    <location>
        <begin position="220"/>
        <end position="239"/>
    </location>
</feature>
<keyword evidence="3" id="KW-1185">Reference proteome</keyword>
<accession>A0A0B3Z5P7</accession>
<proteinExistence type="predicted"/>
<organism evidence="2 3">
    <name type="scientific">Alteromonas marina</name>
    <dbReference type="NCBI Taxonomy" id="203795"/>
    <lineage>
        <taxon>Bacteria</taxon>
        <taxon>Pseudomonadati</taxon>
        <taxon>Pseudomonadota</taxon>
        <taxon>Gammaproteobacteria</taxon>
        <taxon>Alteromonadales</taxon>
        <taxon>Alteromonadaceae</taxon>
        <taxon>Alteromonas/Salinimonas group</taxon>
        <taxon>Alteromonas</taxon>
    </lineage>
</organism>
<keyword evidence="1" id="KW-1133">Transmembrane helix</keyword>
<dbReference type="OrthoDB" id="5764104at2"/>
<evidence type="ECO:0000256" key="1">
    <source>
        <dbReference type="SAM" id="Phobius"/>
    </source>
</evidence>
<feature type="transmembrane region" description="Helical" evidence="1">
    <location>
        <begin position="159"/>
        <end position="179"/>
    </location>
</feature>
<feature type="transmembrane region" description="Helical" evidence="1">
    <location>
        <begin position="34"/>
        <end position="54"/>
    </location>
</feature>
<comment type="caution">
    <text evidence="2">The sequence shown here is derived from an EMBL/GenBank/DDBJ whole genome shotgun (WGS) entry which is preliminary data.</text>
</comment>
<feature type="transmembrane region" description="Helical" evidence="1">
    <location>
        <begin position="128"/>
        <end position="147"/>
    </location>
</feature>
<feature type="transmembrane region" description="Helical" evidence="1">
    <location>
        <begin position="6"/>
        <end position="27"/>
    </location>
</feature>
<reference evidence="2 3" key="1">
    <citation type="submission" date="2014-12" db="EMBL/GenBank/DDBJ databases">
        <title>Genome sequencing of Alteromonas marina AD001.</title>
        <authorList>
            <person name="Adrian T.G.S."/>
            <person name="Chan K.G."/>
        </authorList>
    </citation>
    <scope>NUCLEOTIDE SEQUENCE [LARGE SCALE GENOMIC DNA]</scope>
    <source>
        <strain evidence="2 3">AD001</strain>
    </source>
</reference>
<feature type="transmembrane region" description="Helical" evidence="1">
    <location>
        <begin position="92"/>
        <end position="116"/>
    </location>
</feature>
<sequence>MLINTVVLFLRDTLPIFLLISVLLVLPRVSTLAVAWRVLLLVLLAVFTYPQLGLVSQLSEGAGFEYLKSILFFIAWLGMCLVVLLPSRISNWFSLGLTLLVIGIGLPNSLHFLVYFVSELSRNSDSTLLLLGTIIGLGISISIAILLNILLTHFVSKRATYFFATTFVAAQTANIALLLEQTDTFPSPRQLWDSSTIISDNSEYGHLLNSLVGYEATPSTSYLLVFCFALIVPNLIAFFSSKKRFSDEIQEVAQ</sequence>
<keyword evidence="1" id="KW-0472">Membrane</keyword>
<protein>
    <submittedName>
        <fullName evidence="2">FTR1 family iron permease</fullName>
    </submittedName>
</protein>
<dbReference type="RefSeq" id="WP_039219676.1">
    <property type="nucleotide sequence ID" value="NZ_JWLW01000014.1"/>
</dbReference>
<gene>
    <name evidence="2" type="ORF">RJ41_09250</name>
</gene>